<evidence type="ECO:0000256" key="6">
    <source>
        <dbReference type="ARBA" id="ARBA00022989"/>
    </source>
</evidence>
<dbReference type="PANTHER" id="PTHR43124">
    <property type="entry name" value="PURINE EFFLUX PUMP PBUE"/>
    <property type="match status" value="1"/>
</dbReference>
<comment type="subcellular location">
    <subcellularLocation>
        <location evidence="1">Cell membrane</location>
        <topology evidence="1">Multi-pass membrane protein</topology>
    </subcellularLocation>
</comment>
<feature type="transmembrane region" description="Helical" evidence="8">
    <location>
        <begin position="251"/>
        <end position="272"/>
    </location>
</feature>
<dbReference type="InterPro" id="IPR020846">
    <property type="entry name" value="MFS_dom"/>
</dbReference>
<gene>
    <name evidence="10" type="ordered locus">AXY_13130</name>
</gene>
<name>K0IY64_AMPXN</name>
<keyword evidence="5 8" id="KW-0812">Transmembrane</keyword>
<keyword evidence="11" id="KW-1185">Reference proteome</keyword>
<sequence length="394" mass="42895">MKRKKLDLLALASIPLVMTLGNSMLIPVLPILQSKISITQLQSSLIITIYSVVAIVFIPIAGYLSDRFGRKVVIIPSLIIVAIGGAISAFASWKLNDPYYLIMIGRFIQGVGAAGAFPVVIPTVGDMYRDEDDASQALGIIETSNTFGKVLSPIIGSLLAQFLWYLPFIFVPIFSITALLLIIFLVKVPKRTAVDHQAFKAFKKKINKTFRKDGKWIISVFIIGVLNMFVLFGYQFNFSNLLENEYEIKGVYGGLILAIPLLILCISSFLSGKIIGDNKVLMKRIIFGGNLLVSIPFLFIFKGIGLVLMTIFLSISSIGIGLSLPCLDTLITKGVKKNIRGSVTSIYSSMRFLGVATGPPIVAIIESDFKLLYFVLAGFSALAALVGALAIKPN</sequence>
<dbReference type="Proteomes" id="UP000006294">
    <property type="component" value="Chromosome"/>
</dbReference>
<dbReference type="InterPro" id="IPR036259">
    <property type="entry name" value="MFS_trans_sf"/>
</dbReference>
<dbReference type="GO" id="GO:0022857">
    <property type="term" value="F:transmembrane transporter activity"/>
    <property type="evidence" value="ECO:0007669"/>
    <property type="project" value="InterPro"/>
</dbReference>
<evidence type="ECO:0000313" key="11">
    <source>
        <dbReference type="Proteomes" id="UP000006294"/>
    </source>
</evidence>
<reference evidence="10 11" key="1">
    <citation type="submission" date="2011-01" db="EMBL/GenBank/DDBJ databases">
        <title>Whole genome sequence of Amphibacillus xylinus NBRC 15112.</title>
        <authorList>
            <person name="Nakazawa H."/>
            <person name="Katano Y."/>
            <person name="Nakamura S."/>
            <person name="Sasagawa M."/>
            <person name="Fukada J."/>
            <person name="Arai T."/>
            <person name="Sasakura N."/>
            <person name="Mochizuki D."/>
            <person name="Hosoyama A."/>
            <person name="Harada K."/>
            <person name="Horikawa H."/>
            <person name="Kato Y."/>
            <person name="Harada T."/>
            <person name="Sasaki K."/>
            <person name="Sekiguchi M."/>
            <person name="Hodoyama M."/>
            <person name="Nishiko R."/>
            <person name="Narita H."/>
            <person name="Hanamaki A."/>
            <person name="Hata C."/>
            <person name="Konno Y."/>
            <person name="Niimura Y."/>
            <person name="Yamazaki S."/>
            <person name="Fujita N."/>
        </authorList>
    </citation>
    <scope>NUCLEOTIDE SEQUENCE [LARGE SCALE GENOMIC DNA]</scope>
    <source>
        <strain evidence="11">ATCC 51415 / DSM 6626 / JCM 7361 / LMG 17667 / NBRC 15112 / Ep01</strain>
    </source>
</reference>
<dbReference type="Pfam" id="PF07690">
    <property type="entry name" value="MFS_1"/>
    <property type="match status" value="1"/>
</dbReference>
<accession>K0IY64</accession>
<dbReference type="EMBL" id="AP012050">
    <property type="protein sequence ID" value="BAM47445.1"/>
    <property type="molecule type" value="Genomic_DNA"/>
</dbReference>
<evidence type="ECO:0000256" key="1">
    <source>
        <dbReference type="ARBA" id="ARBA00004651"/>
    </source>
</evidence>
<dbReference type="CDD" id="cd17474">
    <property type="entry name" value="MFS_YfmO_like"/>
    <property type="match status" value="1"/>
</dbReference>
<dbReference type="InterPro" id="IPR050189">
    <property type="entry name" value="MFS_Efflux_Transporters"/>
</dbReference>
<dbReference type="InterPro" id="IPR005829">
    <property type="entry name" value="Sugar_transporter_CS"/>
</dbReference>
<keyword evidence="3" id="KW-0813">Transport</keyword>
<dbReference type="PANTHER" id="PTHR43124:SF3">
    <property type="entry name" value="CHLORAMPHENICOL EFFLUX PUMP RV0191"/>
    <property type="match status" value="1"/>
</dbReference>
<dbReference type="RefSeq" id="WP_015010049.1">
    <property type="nucleotide sequence ID" value="NC_018704.1"/>
</dbReference>
<evidence type="ECO:0000259" key="9">
    <source>
        <dbReference type="PROSITE" id="PS50850"/>
    </source>
</evidence>
<keyword evidence="4" id="KW-1003">Cell membrane</keyword>
<dbReference type="InterPro" id="IPR011701">
    <property type="entry name" value="MFS"/>
</dbReference>
<dbReference type="PROSITE" id="PS50850">
    <property type="entry name" value="MFS"/>
    <property type="match status" value="1"/>
</dbReference>
<dbReference type="AlphaFoldDB" id="K0IY64"/>
<evidence type="ECO:0000256" key="4">
    <source>
        <dbReference type="ARBA" id="ARBA00022475"/>
    </source>
</evidence>
<dbReference type="SUPFAM" id="SSF103473">
    <property type="entry name" value="MFS general substrate transporter"/>
    <property type="match status" value="1"/>
</dbReference>
<feature type="transmembrane region" description="Helical" evidence="8">
    <location>
        <begin position="216"/>
        <end position="236"/>
    </location>
</feature>
<dbReference type="PATRIC" id="fig|698758.3.peg.1311"/>
<feature type="transmembrane region" description="Helical" evidence="8">
    <location>
        <begin position="41"/>
        <end position="65"/>
    </location>
</feature>
<feature type="transmembrane region" description="Helical" evidence="8">
    <location>
        <begin position="162"/>
        <end position="186"/>
    </location>
</feature>
<comment type="similarity">
    <text evidence="2">Belongs to the major facilitator superfamily. TCR/Tet family.</text>
</comment>
<feature type="transmembrane region" description="Helical" evidence="8">
    <location>
        <begin position="72"/>
        <end position="93"/>
    </location>
</feature>
<evidence type="ECO:0000256" key="7">
    <source>
        <dbReference type="ARBA" id="ARBA00023136"/>
    </source>
</evidence>
<protein>
    <submittedName>
        <fullName evidence="10">Major facilitator superfamily transporter</fullName>
    </submittedName>
</protein>
<keyword evidence="6 8" id="KW-1133">Transmembrane helix</keyword>
<dbReference type="KEGG" id="axl:AXY_13130"/>
<feature type="transmembrane region" description="Helical" evidence="8">
    <location>
        <begin position="343"/>
        <end position="365"/>
    </location>
</feature>
<dbReference type="STRING" id="698758.AXY_13130"/>
<dbReference type="PRINTS" id="PR01035">
    <property type="entry name" value="TCRTETA"/>
</dbReference>
<dbReference type="InterPro" id="IPR001958">
    <property type="entry name" value="Tet-R_TetA/multi-R_MdtG-like"/>
</dbReference>
<evidence type="ECO:0000256" key="8">
    <source>
        <dbReference type="SAM" id="Phobius"/>
    </source>
</evidence>
<evidence type="ECO:0000256" key="3">
    <source>
        <dbReference type="ARBA" id="ARBA00022448"/>
    </source>
</evidence>
<dbReference type="OrthoDB" id="2986280at2"/>
<keyword evidence="7 8" id="KW-0472">Membrane</keyword>
<dbReference type="HOGENOM" id="CLU_001265_10_6_9"/>
<organism evidence="10 11">
    <name type="scientific">Amphibacillus xylanus (strain ATCC 51415 / DSM 6626 / JCM 7361 / LMG 17667 / NBRC 15112 / Ep01)</name>
    <dbReference type="NCBI Taxonomy" id="698758"/>
    <lineage>
        <taxon>Bacteria</taxon>
        <taxon>Bacillati</taxon>
        <taxon>Bacillota</taxon>
        <taxon>Bacilli</taxon>
        <taxon>Bacillales</taxon>
        <taxon>Bacillaceae</taxon>
        <taxon>Amphibacillus</taxon>
    </lineage>
</organism>
<evidence type="ECO:0000313" key="10">
    <source>
        <dbReference type="EMBL" id="BAM47445.1"/>
    </source>
</evidence>
<evidence type="ECO:0000256" key="5">
    <source>
        <dbReference type="ARBA" id="ARBA00022692"/>
    </source>
</evidence>
<dbReference type="PROSITE" id="PS00216">
    <property type="entry name" value="SUGAR_TRANSPORT_1"/>
    <property type="match status" value="1"/>
</dbReference>
<feature type="transmembrane region" description="Helical" evidence="8">
    <location>
        <begin position="371"/>
        <end position="391"/>
    </location>
</feature>
<dbReference type="eggNOG" id="COG2814">
    <property type="taxonomic scope" value="Bacteria"/>
</dbReference>
<evidence type="ECO:0000256" key="2">
    <source>
        <dbReference type="ARBA" id="ARBA00007520"/>
    </source>
</evidence>
<feature type="domain" description="Major facilitator superfamily (MFS) profile" evidence="9">
    <location>
        <begin position="7"/>
        <end position="394"/>
    </location>
</feature>
<dbReference type="GO" id="GO:0005886">
    <property type="term" value="C:plasma membrane"/>
    <property type="evidence" value="ECO:0007669"/>
    <property type="project" value="UniProtKB-SubCell"/>
</dbReference>
<proteinExistence type="inferred from homology"/>
<dbReference type="Gene3D" id="1.20.1250.20">
    <property type="entry name" value="MFS general substrate transporter like domains"/>
    <property type="match status" value="1"/>
</dbReference>